<dbReference type="EMBL" id="KL198109">
    <property type="protein sequence ID" value="KDQ07331.1"/>
    <property type="molecule type" value="Genomic_DNA"/>
</dbReference>
<dbReference type="SUPFAM" id="SSF53254">
    <property type="entry name" value="Phosphoglycerate mutase-like"/>
    <property type="match status" value="1"/>
</dbReference>
<reference evidence="4" key="1">
    <citation type="journal article" date="2014" name="Proc. Natl. Acad. Sci. U.S.A.">
        <title>Extensive sampling of basidiomycete genomes demonstrates inadequacy of the white-rot/brown-rot paradigm for wood decay fungi.</title>
        <authorList>
            <person name="Riley R."/>
            <person name="Salamov A.A."/>
            <person name="Brown D.W."/>
            <person name="Nagy L.G."/>
            <person name="Floudas D."/>
            <person name="Held B.W."/>
            <person name="Levasseur A."/>
            <person name="Lombard V."/>
            <person name="Morin E."/>
            <person name="Otillar R."/>
            <person name="Lindquist E.A."/>
            <person name="Sun H."/>
            <person name="LaButti K.M."/>
            <person name="Schmutz J."/>
            <person name="Jabbour D."/>
            <person name="Luo H."/>
            <person name="Baker S.E."/>
            <person name="Pisabarro A.G."/>
            <person name="Walton J.D."/>
            <person name="Blanchette R.A."/>
            <person name="Henrissat B."/>
            <person name="Martin F."/>
            <person name="Cullen D."/>
            <person name="Hibbett D.S."/>
            <person name="Grigoriev I.V."/>
        </authorList>
    </citation>
    <scope>NUCLEOTIDE SEQUENCE [LARGE SCALE GENOMIC DNA]</scope>
    <source>
        <strain evidence="4">FD-172 SS1</strain>
    </source>
</reference>
<feature type="signal peptide" evidence="2">
    <location>
        <begin position="1"/>
        <end position="18"/>
    </location>
</feature>
<dbReference type="CDD" id="cd07061">
    <property type="entry name" value="HP_HAP_like"/>
    <property type="match status" value="1"/>
</dbReference>
<name>A0A067M705_BOTB1</name>
<evidence type="ECO:0000313" key="3">
    <source>
        <dbReference type="EMBL" id="KDQ07331.1"/>
    </source>
</evidence>
<gene>
    <name evidence="3" type="ORF">BOTBODRAFT_167077</name>
</gene>
<dbReference type="STRING" id="930990.A0A067M705"/>
<proteinExistence type="inferred from homology"/>
<dbReference type="InterPro" id="IPR050645">
    <property type="entry name" value="Histidine_acid_phosphatase"/>
</dbReference>
<evidence type="ECO:0000256" key="2">
    <source>
        <dbReference type="SAM" id="SignalP"/>
    </source>
</evidence>
<dbReference type="AlphaFoldDB" id="A0A067M705"/>
<comment type="similarity">
    <text evidence="1">Belongs to the histidine acid phosphatase family.</text>
</comment>
<evidence type="ECO:0000256" key="1">
    <source>
        <dbReference type="ARBA" id="ARBA00005375"/>
    </source>
</evidence>
<keyword evidence="4" id="KW-1185">Reference proteome</keyword>
<keyword evidence="2" id="KW-0732">Signal</keyword>
<dbReference type="Pfam" id="PF00328">
    <property type="entry name" value="His_Phos_2"/>
    <property type="match status" value="1"/>
</dbReference>
<dbReference type="InterPro" id="IPR029033">
    <property type="entry name" value="His_PPase_superfam"/>
</dbReference>
<dbReference type="OrthoDB" id="10262962at2759"/>
<evidence type="ECO:0000313" key="4">
    <source>
        <dbReference type="Proteomes" id="UP000027195"/>
    </source>
</evidence>
<protein>
    <recommendedName>
        <fullName evidence="5">Acid phosphatase</fullName>
    </recommendedName>
</protein>
<sequence>MWMQLALLAFNSPASVLPGTTGIYNSSVTPPSLPWNTYNYCNAPHLNAEHYHRPNVADAKLVHVTIMTRHHKRTPDNLLPNENAYNPAEGWDCSNFIQNNYADRTAHIYHETNAPSWHPFLNRIWNGTCDSGQLTAGGIEDAIKHGKDLWSVYGTKLNFLKSVDTKDIYIRTSNSDRTYQVSGGMLYGMDPGSAQTSFPVHTQPSNIDSLVPSYSCPAAEDIRSSYQSVSAWTDHLSQHTDLKARLDAILGTAGLNAWSSWYDHFFDIFTSRTCGGHSLPCNTITGACVSEADAAQVFAIGDFEYNYIWNAASGADDYVKLTFGVMFLELAQNLHALARGNEPYKLRLYVGHDGSMIRLASGLGIGAQTPLRWPALGSEIAMEVWEAGSGRFVRVLHEGTPVAGLEMVAYDKFIQLLESNVPADLAQRCNGT</sequence>
<dbReference type="PANTHER" id="PTHR11567:SF195">
    <property type="entry name" value="ACID PHOSPHATASE, PUTATIVE (AFU_ORTHOLOGUE AFUA_3G14570)-RELATED"/>
    <property type="match status" value="1"/>
</dbReference>
<feature type="chain" id="PRO_5001641052" description="Acid phosphatase" evidence="2">
    <location>
        <begin position="19"/>
        <end position="432"/>
    </location>
</feature>
<dbReference type="PANTHER" id="PTHR11567">
    <property type="entry name" value="ACID PHOSPHATASE-RELATED"/>
    <property type="match status" value="1"/>
</dbReference>
<dbReference type="Gene3D" id="3.40.50.1240">
    <property type="entry name" value="Phosphoglycerate mutase-like"/>
    <property type="match status" value="1"/>
</dbReference>
<dbReference type="InParanoid" id="A0A067M705"/>
<dbReference type="GO" id="GO:0016791">
    <property type="term" value="F:phosphatase activity"/>
    <property type="evidence" value="ECO:0007669"/>
    <property type="project" value="TreeGrafter"/>
</dbReference>
<organism evidence="3 4">
    <name type="scientific">Botryobasidium botryosum (strain FD-172 SS1)</name>
    <dbReference type="NCBI Taxonomy" id="930990"/>
    <lineage>
        <taxon>Eukaryota</taxon>
        <taxon>Fungi</taxon>
        <taxon>Dikarya</taxon>
        <taxon>Basidiomycota</taxon>
        <taxon>Agaricomycotina</taxon>
        <taxon>Agaricomycetes</taxon>
        <taxon>Cantharellales</taxon>
        <taxon>Botryobasidiaceae</taxon>
        <taxon>Botryobasidium</taxon>
    </lineage>
</organism>
<dbReference type="HOGENOM" id="CLU_030126_0_0_1"/>
<evidence type="ECO:0008006" key="5">
    <source>
        <dbReference type="Google" id="ProtNLM"/>
    </source>
</evidence>
<dbReference type="InterPro" id="IPR000560">
    <property type="entry name" value="His_Pase_clade-2"/>
</dbReference>
<accession>A0A067M705</accession>
<dbReference type="Proteomes" id="UP000027195">
    <property type="component" value="Unassembled WGS sequence"/>
</dbReference>